<dbReference type="SUPFAM" id="SSF57850">
    <property type="entry name" value="RING/U-box"/>
    <property type="match status" value="1"/>
</dbReference>
<dbReference type="SMART" id="SM00184">
    <property type="entry name" value="RING"/>
    <property type="match status" value="1"/>
</dbReference>
<keyword evidence="1" id="KW-0862">Zinc</keyword>
<evidence type="ECO:0000256" key="1">
    <source>
        <dbReference type="PROSITE-ProRule" id="PRU00175"/>
    </source>
</evidence>
<dbReference type="GO" id="GO:0008270">
    <property type="term" value="F:zinc ion binding"/>
    <property type="evidence" value="ECO:0007669"/>
    <property type="project" value="UniProtKB-KW"/>
</dbReference>
<organism evidence="3 4">
    <name type="scientific">Emericella nidulans (strain FGSC A4 / ATCC 38163 / CBS 112.46 / NRRL 194 / M139)</name>
    <name type="common">Aspergillus nidulans</name>
    <dbReference type="NCBI Taxonomy" id="227321"/>
    <lineage>
        <taxon>Eukaryota</taxon>
        <taxon>Fungi</taxon>
        <taxon>Dikarya</taxon>
        <taxon>Ascomycota</taxon>
        <taxon>Pezizomycotina</taxon>
        <taxon>Eurotiomycetes</taxon>
        <taxon>Eurotiomycetidae</taxon>
        <taxon>Eurotiales</taxon>
        <taxon>Aspergillaceae</taxon>
        <taxon>Aspergillus</taxon>
        <taxon>Aspergillus subgen. Nidulantes</taxon>
    </lineage>
</organism>
<dbReference type="EMBL" id="BN001301">
    <property type="protein sequence ID" value="CBF70722.1"/>
    <property type="molecule type" value="Genomic_DNA"/>
</dbReference>
<gene>
    <name evidence="3" type="ORF">ANIA_05845</name>
</gene>
<dbReference type="PANTHER" id="PTHR47258">
    <property type="match status" value="1"/>
</dbReference>
<reference evidence="4" key="1">
    <citation type="journal article" date="2005" name="Nature">
        <title>Sequencing of Aspergillus nidulans and comparative analysis with A. fumigatus and A. oryzae.</title>
        <authorList>
            <person name="Galagan J.E."/>
            <person name="Calvo S.E."/>
            <person name="Cuomo C."/>
            <person name="Ma L.J."/>
            <person name="Wortman J.R."/>
            <person name="Batzoglou S."/>
            <person name="Lee S.I."/>
            <person name="Basturkmen M."/>
            <person name="Spevak C.C."/>
            <person name="Clutterbuck J."/>
            <person name="Kapitonov V."/>
            <person name="Jurka J."/>
            <person name="Scazzocchio C."/>
            <person name="Farman M."/>
            <person name="Butler J."/>
            <person name="Purcell S."/>
            <person name="Harris S."/>
            <person name="Braus G.H."/>
            <person name="Draht O."/>
            <person name="Busch S."/>
            <person name="D'Enfert C."/>
            <person name="Bouchier C."/>
            <person name="Goldman G.H."/>
            <person name="Bell-Pedersen D."/>
            <person name="Griffiths-Jones S."/>
            <person name="Doonan J.H."/>
            <person name="Yu J."/>
            <person name="Vienken K."/>
            <person name="Pain A."/>
            <person name="Freitag M."/>
            <person name="Selker E.U."/>
            <person name="Archer D.B."/>
            <person name="Penalva M.A."/>
            <person name="Oakley B.R."/>
            <person name="Momany M."/>
            <person name="Tanaka T."/>
            <person name="Kumagai T."/>
            <person name="Asai K."/>
            <person name="Machida M."/>
            <person name="Nierman W.C."/>
            <person name="Denning D.W."/>
            <person name="Caddick M."/>
            <person name="Hynes M."/>
            <person name="Paoletti M."/>
            <person name="Fischer R."/>
            <person name="Miller B."/>
            <person name="Dyer P."/>
            <person name="Sachs M.S."/>
            <person name="Osmani S.A."/>
            <person name="Birren B.W."/>
        </authorList>
    </citation>
    <scope>NUCLEOTIDE SEQUENCE [LARGE SCALE GENOMIC DNA]</scope>
    <source>
        <strain evidence="4">FGSC A4 / ATCC 38163 / CBS 112.46 / NRRL 194 / M139</strain>
    </source>
</reference>
<keyword evidence="1" id="KW-0863">Zinc-finger</keyword>
<dbReference type="OMA" id="RHVYHAH"/>
<dbReference type="Pfam" id="PF13639">
    <property type="entry name" value="zf-RING_2"/>
    <property type="match status" value="1"/>
</dbReference>
<dbReference type="OrthoDB" id="8062037at2759"/>
<dbReference type="InterPro" id="IPR044249">
    <property type="entry name" value="XERICO-like"/>
</dbReference>
<dbReference type="KEGG" id="ani:ANIA_05845"/>
<keyword evidence="1" id="KW-0479">Metal-binding</keyword>
<reference evidence="4" key="2">
    <citation type="journal article" date="2009" name="Fungal Genet. Biol.">
        <title>The 2008 update of the Aspergillus nidulans genome annotation: a community effort.</title>
        <authorList>
            <person name="Wortman J.R."/>
            <person name="Gilsenan J.M."/>
            <person name="Joardar V."/>
            <person name="Deegan J."/>
            <person name="Clutterbuck J."/>
            <person name="Andersen M.R."/>
            <person name="Archer D."/>
            <person name="Bencina M."/>
            <person name="Braus G."/>
            <person name="Coutinho P."/>
            <person name="von Dohren H."/>
            <person name="Doonan J."/>
            <person name="Driessen A.J."/>
            <person name="Durek P."/>
            <person name="Espeso E."/>
            <person name="Fekete E."/>
            <person name="Flipphi M."/>
            <person name="Estrada C.G."/>
            <person name="Geysens S."/>
            <person name="Goldman G."/>
            <person name="de Groot P.W."/>
            <person name="Hansen K."/>
            <person name="Harris S.D."/>
            <person name="Heinekamp T."/>
            <person name="Helmstaedt K."/>
            <person name="Henrissat B."/>
            <person name="Hofmann G."/>
            <person name="Homan T."/>
            <person name="Horio T."/>
            <person name="Horiuchi H."/>
            <person name="James S."/>
            <person name="Jones M."/>
            <person name="Karaffa L."/>
            <person name="Karanyi Z."/>
            <person name="Kato M."/>
            <person name="Keller N."/>
            <person name="Kelly D.E."/>
            <person name="Kiel J.A."/>
            <person name="Kim J.M."/>
            <person name="van der Klei I.J."/>
            <person name="Klis F.M."/>
            <person name="Kovalchuk A."/>
            <person name="Krasevec N."/>
            <person name="Kubicek C.P."/>
            <person name="Liu B."/>
            <person name="Maccabe A."/>
            <person name="Meyer V."/>
            <person name="Mirabito P."/>
            <person name="Miskei M."/>
            <person name="Mos M."/>
            <person name="Mullins J."/>
            <person name="Nelson D.R."/>
            <person name="Nielsen J."/>
            <person name="Oakley B.R."/>
            <person name="Osmani S.A."/>
            <person name="Pakula T."/>
            <person name="Paszewski A."/>
            <person name="Paulsen I."/>
            <person name="Pilsyk S."/>
            <person name="Pocsi I."/>
            <person name="Punt P.J."/>
            <person name="Ram A.F."/>
            <person name="Ren Q."/>
            <person name="Robellet X."/>
            <person name="Robson G."/>
            <person name="Seiboth B."/>
            <person name="van Solingen P."/>
            <person name="Specht T."/>
            <person name="Sun J."/>
            <person name="Taheri-Talesh N."/>
            <person name="Takeshita N."/>
            <person name="Ussery D."/>
            <person name="vanKuyk P.A."/>
            <person name="Visser H."/>
            <person name="van de Vondervoort P.J."/>
            <person name="de Vries R.P."/>
            <person name="Walton J."/>
            <person name="Xiang X."/>
            <person name="Xiong Y."/>
            <person name="Zeng A.P."/>
            <person name="Brandt B.W."/>
            <person name="Cornell M.J."/>
            <person name="van den Hondel C.A."/>
            <person name="Visser J."/>
            <person name="Oliver S.G."/>
            <person name="Turner G."/>
        </authorList>
    </citation>
    <scope>GENOME REANNOTATION</scope>
    <source>
        <strain evidence="4">FGSC A4 / ATCC 38163 / CBS 112.46 / NRRL 194 / M139</strain>
    </source>
</reference>
<proteinExistence type="predicted"/>
<dbReference type="InterPro" id="IPR013083">
    <property type="entry name" value="Znf_RING/FYVE/PHD"/>
</dbReference>
<dbReference type="RefSeq" id="XP_663449.1">
    <property type="nucleotide sequence ID" value="XM_658357.1"/>
</dbReference>
<dbReference type="HOGENOM" id="CLU_013137_21_1_1"/>
<dbReference type="Proteomes" id="UP000000560">
    <property type="component" value="Chromosome I"/>
</dbReference>
<dbReference type="Gene3D" id="3.30.40.10">
    <property type="entry name" value="Zinc/RING finger domain, C3HC4 (zinc finger)"/>
    <property type="match status" value="1"/>
</dbReference>
<protein>
    <submittedName>
        <fullName evidence="3">RING-finger domain protein, putative (AFU_orthologue AFUA_5G14845)</fullName>
    </submittedName>
</protein>
<evidence type="ECO:0000259" key="2">
    <source>
        <dbReference type="PROSITE" id="PS50089"/>
    </source>
</evidence>
<dbReference type="InterPro" id="IPR001841">
    <property type="entry name" value="Znf_RING"/>
</dbReference>
<dbReference type="STRING" id="227321.Q5B0T5"/>
<evidence type="ECO:0000313" key="4">
    <source>
        <dbReference type="Proteomes" id="UP000000560"/>
    </source>
</evidence>
<keyword evidence="4" id="KW-1185">Reference proteome</keyword>
<evidence type="ECO:0000313" key="3">
    <source>
        <dbReference type="EMBL" id="CBF70722.1"/>
    </source>
</evidence>
<dbReference type="PANTHER" id="PTHR47258:SF1">
    <property type="entry name" value="E3 UBIQUITIN-PROTEIN LIGASE XERICO-RELATED"/>
    <property type="match status" value="1"/>
</dbReference>
<dbReference type="AlphaFoldDB" id="Q5B0T5"/>
<dbReference type="eggNOG" id="KOG0800">
    <property type="taxonomic scope" value="Eukaryota"/>
</dbReference>
<dbReference type="GeneID" id="2871167"/>
<dbReference type="InParanoid" id="Q5B0T5"/>
<feature type="domain" description="RING-type" evidence="2">
    <location>
        <begin position="52"/>
        <end position="94"/>
    </location>
</feature>
<dbReference type="PROSITE" id="PS50089">
    <property type="entry name" value="ZF_RING_2"/>
    <property type="match status" value="1"/>
</dbReference>
<accession>C8V014</accession>
<name>Q5B0T5_EMENI</name>
<accession>Q5B0T5</accession>
<sequence length="114" mass="12357">MEACVHENEPLRLRLSCLDRDAPKTALRTSSLAVPTEESPLIASSQPVSPSCCICLDTVRPDDLVHSIPCRHVFHAGCLEFWYLYENDNCPLCQRPLLPQAAGGGNGGDPGGRV</sequence>